<dbReference type="PANTHER" id="PTHR30137:SF6">
    <property type="entry name" value="LUCIFERASE-LIKE MONOOXYGENASE"/>
    <property type="match status" value="1"/>
</dbReference>
<accession>K6YRL7</accession>
<evidence type="ECO:0000313" key="4">
    <source>
        <dbReference type="EMBL" id="GAC19303.1"/>
    </source>
</evidence>
<reference evidence="4 5" key="1">
    <citation type="journal article" date="2017" name="Antonie Van Leeuwenhoek">
        <title>Rhizobium rhizosphaerae sp. nov., a novel species isolated from rice rhizosphere.</title>
        <authorList>
            <person name="Zhao J.J."/>
            <person name="Zhang J."/>
            <person name="Zhang R.J."/>
            <person name="Zhang C.W."/>
            <person name="Yin H.Q."/>
            <person name="Zhang X.X."/>
        </authorList>
    </citation>
    <scope>NUCLEOTIDE SEQUENCE [LARGE SCALE GENOMIC DNA]</scope>
    <source>
        <strain evidence="4 5">BSs20135</strain>
    </source>
</reference>
<dbReference type="PANTHER" id="PTHR30137">
    <property type="entry name" value="LUCIFERASE-LIKE MONOOXYGENASE"/>
    <property type="match status" value="1"/>
</dbReference>
<dbReference type="STRING" id="493475.GARC_2337"/>
<comment type="caution">
    <text evidence="4">The sequence shown here is derived from an EMBL/GenBank/DDBJ whole genome shotgun (WGS) entry which is preliminary data.</text>
</comment>
<dbReference type="InterPro" id="IPR050766">
    <property type="entry name" value="Bact_Lucif_Oxidored"/>
</dbReference>
<dbReference type="EMBL" id="BAEO01000029">
    <property type="protein sequence ID" value="GAC19303.1"/>
    <property type="molecule type" value="Genomic_DNA"/>
</dbReference>
<sequence>MTLPFSLLDLAPIAEGSSIADALDNSRQLAIQAEQSGYNRVWLAEHHGMYGVASSATAVVLGHIAAATSKIRIGSGGVMLPNHSPLVIAEQFGTLATLFPNRVDLGLGRAPGTDMATARALRRNLTSDVDNYPAEIRELQHYLGAPQAGQNIVAVPGANTHVPIWLLGSSLYSAKLAGQFGLPYSFASHFAPDQLFDAISLYRSSFQASEQSEKPYMMAGLMAVVADTDEEAEYLFTSVQQQFMNLRLGVNRPFARPVDDITKICTAADQAMLSNILRYALVGSKQTVSDKLSQFIEATKVDELIVSMPIHNMQARLNSAKLLAETGLMKVC</sequence>
<gene>
    <name evidence="4" type="ORF">GARC_2337</name>
</gene>
<protein>
    <recommendedName>
        <fullName evidence="2">Luciferase-like monooxygenase</fullName>
    </recommendedName>
</protein>
<evidence type="ECO:0000256" key="2">
    <source>
        <dbReference type="ARBA" id="ARBA00074555"/>
    </source>
</evidence>
<dbReference type="InterPro" id="IPR019949">
    <property type="entry name" value="CmoO-like"/>
</dbReference>
<name>K6YRL7_9ALTE</name>
<comment type="similarity">
    <text evidence="1">To bacterial alkanal monooxygenase alpha and beta chains.</text>
</comment>
<evidence type="ECO:0000259" key="3">
    <source>
        <dbReference type="Pfam" id="PF00296"/>
    </source>
</evidence>
<keyword evidence="5" id="KW-1185">Reference proteome</keyword>
<organism evidence="4 5">
    <name type="scientific">Paraglaciecola arctica BSs20135</name>
    <dbReference type="NCBI Taxonomy" id="493475"/>
    <lineage>
        <taxon>Bacteria</taxon>
        <taxon>Pseudomonadati</taxon>
        <taxon>Pseudomonadota</taxon>
        <taxon>Gammaproteobacteria</taxon>
        <taxon>Alteromonadales</taxon>
        <taxon>Alteromonadaceae</taxon>
        <taxon>Paraglaciecola</taxon>
    </lineage>
</organism>
<dbReference type="Gene3D" id="3.20.20.30">
    <property type="entry name" value="Luciferase-like domain"/>
    <property type="match status" value="1"/>
</dbReference>
<dbReference type="CDD" id="cd00347">
    <property type="entry name" value="Flavin_utilizing_monoxygenases"/>
    <property type="match status" value="1"/>
</dbReference>
<evidence type="ECO:0000256" key="1">
    <source>
        <dbReference type="ARBA" id="ARBA00007789"/>
    </source>
</evidence>
<dbReference type="OrthoDB" id="7903015at2"/>
<dbReference type="SUPFAM" id="SSF51679">
    <property type="entry name" value="Bacterial luciferase-like"/>
    <property type="match status" value="1"/>
</dbReference>
<dbReference type="GO" id="GO:0005829">
    <property type="term" value="C:cytosol"/>
    <property type="evidence" value="ECO:0007669"/>
    <property type="project" value="TreeGrafter"/>
</dbReference>
<dbReference type="GO" id="GO:0016705">
    <property type="term" value="F:oxidoreductase activity, acting on paired donors, with incorporation or reduction of molecular oxygen"/>
    <property type="evidence" value="ECO:0007669"/>
    <property type="project" value="InterPro"/>
</dbReference>
<dbReference type="RefSeq" id="WP_007619996.1">
    <property type="nucleotide sequence ID" value="NZ_BAEO01000029.1"/>
</dbReference>
<dbReference type="InterPro" id="IPR036661">
    <property type="entry name" value="Luciferase-like_sf"/>
</dbReference>
<dbReference type="Proteomes" id="UP000006327">
    <property type="component" value="Unassembled WGS sequence"/>
</dbReference>
<feature type="domain" description="Luciferase-like" evidence="3">
    <location>
        <begin position="16"/>
        <end position="297"/>
    </location>
</feature>
<proteinExistence type="predicted"/>
<dbReference type="NCBIfam" id="TIGR03558">
    <property type="entry name" value="oxido_grp_1"/>
    <property type="match status" value="1"/>
</dbReference>
<dbReference type="Pfam" id="PF00296">
    <property type="entry name" value="Bac_luciferase"/>
    <property type="match status" value="1"/>
</dbReference>
<dbReference type="AlphaFoldDB" id="K6YRL7"/>
<dbReference type="FunFam" id="3.20.20.30:FF:000002">
    <property type="entry name" value="LLM class flavin-dependent oxidoreductase"/>
    <property type="match status" value="1"/>
</dbReference>
<dbReference type="eggNOG" id="COG2141">
    <property type="taxonomic scope" value="Bacteria"/>
</dbReference>
<dbReference type="InterPro" id="IPR011251">
    <property type="entry name" value="Luciferase-like_dom"/>
</dbReference>
<evidence type="ECO:0000313" key="5">
    <source>
        <dbReference type="Proteomes" id="UP000006327"/>
    </source>
</evidence>